<feature type="compositionally biased region" description="Polar residues" evidence="6">
    <location>
        <begin position="160"/>
        <end position="189"/>
    </location>
</feature>
<feature type="region of interest" description="Disordered" evidence="6">
    <location>
        <begin position="133"/>
        <end position="194"/>
    </location>
</feature>
<evidence type="ECO:0000256" key="1">
    <source>
        <dbReference type="ARBA" id="ARBA00004496"/>
    </source>
</evidence>
<feature type="non-terminal residue" evidence="8">
    <location>
        <position position="297"/>
    </location>
</feature>
<protein>
    <recommendedName>
        <fullName evidence="7">HBS1-like protein N-terminal domain-containing protein</fullName>
    </recommendedName>
</protein>
<keyword evidence="2" id="KW-0963">Cytoplasm</keyword>
<feature type="domain" description="HBS1-like protein N-terminal" evidence="7">
    <location>
        <begin position="62"/>
        <end position="128"/>
    </location>
</feature>
<evidence type="ECO:0000256" key="3">
    <source>
        <dbReference type="ARBA" id="ARBA00022553"/>
    </source>
</evidence>
<comment type="subcellular location">
    <subcellularLocation>
        <location evidence="1">Cytoplasm</location>
    </subcellularLocation>
</comment>
<accession>A0ABN7NXI4</accession>
<keyword evidence="4" id="KW-0378">Hydrolase</keyword>
<evidence type="ECO:0000256" key="6">
    <source>
        <dbReference type="SAM" id="MobiDB-lite"/>
    </source>
</evidence>
<dbReference type="SUPFAM" id="SSF109732">
    <property type="entry name" value="HBS1-like domain"/>
    <property type="match status" value="1"/>
</dbReference>
<keyword evidence="9" id="KW-1185">Reference proteome</keyword>
<evidence type="ECO:0000313" key="9">
    <source>
        <dbReference type="Proteomes" id="UP001153148"/>
    </source>
</evidence>
<dbReference type="Proteomes" id="UP001153148">
    <property type="component" value="Unassembled WGS sequence"/>
</dbReference>
<evidence type="ECO:0000256" key="2">
    <source>
        <dbReference type="ARBA" id="ARBA00022490"/>
    </source>
</evidence>
<reference evidence="8" key="1">
    <citation type="submission" date="2021-03" db="EMBL/GenBank/DDBJ databases">
        <authorList>
            <person name="Tran Van P."/>
        </authorList>
    </citation>
    <scope>NUCLEOTIDE SEQUENCE</scope>
</reference>
<gene>
    <name evidence="8" type="ORF">TPAB3V08_LOCUS6565</name>
</gene>
<name>A0ABN7NXI4_TIMPD</name>
<sequence length="297" mass="33005">MSRHRNVRSMNYSEEYEGFDDVYGHSMEDDYSISPSDAAQFMYDRTRQPQMSAFLDESDNIAEEDETGTEGQTYQRPALSDVDEIKLLSCLEEMHNVIGDSVPEHVLIDIVLKNNFDLSKSLDTVLSNSDTLLSRGTAHESEDAPKPQRERKENKERVRQTFNNNLMDPSIGTIESGSTGRSLPNSFGDESSLGKQCIDTQYDSLADLISSHLEINKPSDSLISPDMTRDGNCLAGIGHSLSEMRVDDKNIKLVIPSFGRSSLLRRERNPFSRDEDSSPDTTGNAVKGVASPVEAPS</sequence>
<dbReference type="Pfam" id="PF08938">
    <property type="entry name" value="HBS1_N"/>
    <property type="match status" value="1"/>
</dbReference>
<feature type="compositionally biased region" description="Basic and acidic residues" evidence="6">
    <location>
        <begin position="264"/>
        <end position="276"/>
    </location>
</feature>
<evidence type="ECO:0000256" key="4">
    <source>
        <dbReference type="ARBA" id="ARBA00022801"/>
    </source>
</evidence>
<keyword evidence="5" id="KW-0648">Protein biosynthesis</keyword>
<organism evidence="8 9">
    <name type="scientific">Timema podura</name>
    <name type="common">Walking stick</name>
    <dbReference type="NCBI Taxonomy" id="61482"/>
    <lineage>
        <taxon>Eukaryota</taxon>
        <taxon>Metazoa</taxon>
        <taxon>Ecdysozoa</taxon>
        <taxon>Arthropoda</taxon>
        <taxon>Hexapoda</taxon>
        <taxon>Insecta</taxon>
        <taxon>Pterygota</taxon>
        <taxon>Neoptera</taxon>
        <taxon>Polyneoptera</taxon>
        <taxon>Phasmatodea</taxon>
        <taxon>Timematodea</taxon>
        <taxon>Timematoidea</taxon>
        <taxon>Timematidae</taxon>
        <taxon>Timema</taxon>
    </lineage>
</organism>
<dbReference type="InterPro" id="IPR037189">
    <property type="entry name" value="HBS1-like_N_sf"/>
</dbReference>
<feature type="region of interest" description="Disordered" evidence="6">
    <location>
        <begin position="264"/>
        <end position="297"/>
    </location>
</feature>
<dbReference type="EMBL" id="CAJPIN010010046">
    <property type="protein sequence ID" value="CAG2059603.1"/>
    <property type="molecule type" value="Genomic_DNA"/>
</dbReference>
<dbReference type="Gene3D" id="1.10.8.10">
    <property type="entry name" value="DNA helicase RuvA subunit, C-terminal domain"/>
    <property type="match status" value="1"/>
</dbReference>
<comment type="caution">
    <text evidence="8">The sequence shown here is derived from an EMBL/GenBank/DDBJ whole genome shotgun (WGS) entry which is preliminary data.</text>
</comment>
<evidence type="ECO:0000259" key="7">
    <source>
        <dbReference type="Pfam" id="PF08938"/>
    </source>
</evidence>
<feature type="compositionally biased region" description="Basic and acidic residues" evidence="6">
    <location>
        <begin position="137"/>
        <end position="159"/>
    </location>
</feature>
<keyword evidence="3" id="KW-0597">Phosphoprotein</keyword>
<dbReference type="InterPro" id="IPR015033">
    <property type="entry name" value="HBS1-like_N"/>
</dbReference>
<evidence type="ECO:0000256" key="5">
    <source>
        <dbReference type="ARBA" id="ARBA00022917"/>
    </source>
</evidence>
<proteinExistence type="predicted"/>
<evidence type="ECO:0000313" key="8">
    <source>
        <dbReference type="EMBL" id="CAG2059603.1"/>
    </source>
</evidence>